<dbReference type="AlphaFoldDB" id="A0A939QH35"/>
<keyword evidence="8" id="KW-1185">Reference proteome</keyword>
<comment type="caution">
    <text evidence="7">The sequence shown here is derived from an EMBL/GenBank/DDBJ whole genome shotgun (WGS) entry which is preliminary data.</text>
</comment>
<protein>
    <submittedName>
        <fullName evidence="7">Methyltransferase</fullName>
    </submittedName>
</protein>
<dbReference type="InterPro" id="IPR055487">
    <property type="entry name" value="DUF7059"/>
</dbReference>
<evidence type="ECO:0000256" key="3">
    <source>
        <dbReference type="ARBA" id="ARBA00022679"/>
    </source>
</evidence>
<dbReference type="Gene3D" id="3.40.50.150">
    <property type="entry name" value="Vaccinia Virus protein VP39"/>
    <property type="match status" value="1"/>
</dbReference>
<dbReference type="GO" id="GO:0008757">
    <property type="term" value="F:S-adenosylmethionine-dependent methyltransferase activity"/>
    <property type="evidence" value="ECO:0007669"/>
    <property type="project" value="TreeGrafter"/>
</dbReference>
<dbReference type="PANTHER" id="PTHR45875:SF1">
    <property type="entry name" value="METHYLTRANSFERASE N6AMT1"/>
    <property type="match status" value="1"/>
</dbReference>
<evidence type="ECO:0000313" key="7">
    <source>
        <dbReference type="EMBL" id="MBO2989978.1"/>
    </source>
</evidence>
<dbReference type="InterPro" id="IPR029063">
    <property type="entry name" value="SAM-dependent_MTases_sf"/>
</dbReference>
<evidence type="ECO:0000256" key="1">
    <source>
        <dbReference type="ARBA" id="ARBA00006149"/>
    </source>
</evidence>
<evidence type="ECO:0000256" key="4">
    <source>
        <dbReference type="ARBA" id="ARBA00022691"/>
    </source>
</evidence>
<reference evidence="7" key="1">
    <citation type="submission" date="2021-03" db="EMBL/GenBank/DDBJ databases">
        <title>Leucobacter chromiisoli sp. nov., isolated from chromium-containing soil of chemical plant.</title>
        <authorList>
            <person name="Xu Z."/>
        </authorList>
    </citation>
    <scope>NUCLEOTIDE SEQUENCE</scope>
    <source>
        <strain evidence="7">K 70/01</strain>
    </source>
</reference>
<feature type="domain" description="DUF7059" evidence="6">
    <location>
        <begin position="15"/>
        <end position="99"/>
    </location>
</feature>
<feature type="domain" description="Methyltransferase small" evidence="5">
    <location>
        <begin position="150"/>
        <end position="240"/>
    </location>
</feature>
<proteinExistence type="inferred from homology"/>
<dbReference type="Pfam" id="PF05175">
    <property type="entry name" value="MTS"/>
    <property type="match status" value="1"/>
</dbReference>
<evidence type="ECO:0000259" key="6">
    <source>
        <dbReference type="Pfam" id="PF23186"/>
    </source>
</evidence>
<evidence type="ECO:0000259" key="5">
    <source>
        <dbReference type="Pfam" id="PF05175"/>
    </source>
</evidence>
<dbReference type="SUPFAM" id="SSF53335">
    <property type="entry name" value="S-adenosyl-L-methionine-dependent methyltransferases"/>
    <property type="match status" value="1"/>
</dbReference>
<keyword evidence="4" id="KW-0949">S-adenosyl-L-methionine</keyword>
<gene>
    <name evidence="7" type="ORF">J4H85_08245</name>
</gene>
<name>A0A939QH35_9MICO</name>
<dbReference type="Proteomes" id="UP000668403">
    <property type="component" value="Unassembled WGS sequence"/>
</dbReference>
<dbReference type="InterPro" id="IPR052190">
    <property type="entry name" value="Euk-Arch_PrmC-MTase"/>
</dbReference>
<dbReference type="GO" id="GO:0035657">
    <property type="term" value="C:eRF1 methyltransferase complex"/>
    <property type="evidence" value="ECO:0007669"/>
    <property type="project" value="TreeGrafter"/>
</dbReference>
<dbReference type="PANTHER" id="PTHR45875">
    <property type="entry name" value="METHYLTRANSFERASE N6AMT1"/>
    <property type="match status" value="1"/>
</dbReference>
<dbReference type="InterPro" id="IPR002052">
    <property type="entry name" value="DNA_methylase_N6_adenine_CS"/>
</dbReference>
<dbReference type="CDD" id="cd02440">
    <property type="entry name" value="AdoMet_MTases"/>
    <property type="match status" value="1"/>
</dbReference>
<dbReference type="GO" id="GO:0008276">
    <property type="term" value="F:protein methyltransferase activity"/>
    <property type="evidence" value="ECO:0007669"/>
    <property type="project" value="TreeGrafter"/>
</dbReference>
<dbReference type="Pfam" id="PF23186">
    <property type="entry name" value="DUF7059"/>
    <property type="match status" value="1"/>
</dbReference>
<dbReference type="InterPro" id="IPR007848">
    <property type="entry name" value="Small_mtfrase_dom"/>
</dbReference>
<accession>A0A939QH35</accession>
<dbReference type="GO" id="GO:0032259">
    <property type="term" value="P:methylation"/>
    <property type="evidence" value="ECO:0007669"/>
    <property type="project" value="UniProtKB-KW"/>
</dbReference>
<evidence type="ECO:0000256" key="2">
    <source>
        <dbReference type="ARBA" id="ARBA00022603"/>
    </source>
</evidence>
<sequence>MDLVRLDRLRADLDAADYRASAITALLGDQADRARARGVLVPARRVLETRDRSALGTLTRLFLLGETLSAEALDASLPMLGAAGAAELGLIVRDEGADRDGCRAALSLTPVEMRDAVRDVPIHWWIVSDLDDALRRGPARPDHVMGVGGATRSLIAQAPAGDVDTALDLGTGCGIVALHLLLRADRVVATDVSERALAFARVNARLNGMEAGLELRSGDRFAPVAGEQFDLILANPPFVITPRGDDEGERYVYRDGGLAGDALAASVVEAGPAHLTVGGTLLCLANWESPWGTPGLTRVETWIANAGAAAGSIAAWAIERDRVEPTQYAETWARDGGARQGDAAFDELVSAWLADFSERRITAVGLGSIRVTRRSETQDADPIVRIEHASGAWAPDALSSALDAAFRAGTAAASLNDADVLAQHWVRDPSVMEERQHVPGQEAPSAITLVVERPIARRISADPLLAAAFGACDGDLSLGQIADALATLLDVEASAAAEALIAGIRELAWLGAVSPSESDASR</sequence>
<comment type="similarity">
    <text evidence="1">Belongs to the eukaryotic/archaeal PrmC-related family.</text>
</comment>
<keyword evidence="2 7" id="KW-0489">Methyltransferase</keyword>
<dbReference type="PROSITE" id="PS00092">
    <property type="entry name" value="N6_MTASE"/>
    <property type="match status" value="1"/>
</dbReference>
<dbReference type="EMBL" id="JAGFBF010000005">
    <property type="protein sequence ID" value="MBO2989978.1"/>
    <property type="molecule type" value="Genomic_DNA"/>
</dbReference>
<dbReference type="GO" id="GO:0008170">
    <property type="term" value="F:N-methyltransferase activity"/>
    <property type="evidence" value="ECO:0007669"/>
    <property type="project" value="UniProtKB-ARBA"/>
</dbReference>
<dbReference type="RefSeq" id="WP_208238616.1">
    <property type="nucleotide sequence ID" value="NZ_BAAAQU010000002.1"/>
</dbReference>
<organism evidence="7 8">
    <name type="scientific">Leucobacter tardus</name>
    <dbReference type="NCBI Taxonomy" id="501483"/>
    <lineage>
        <taxon>Bacteria</taxon>
        <taxon>Bacillati</taxon>
        <taxon>Actinomycetota</taxon>
        <taxon>Actinomycetes</taxon>
        <taxon>Micrococcales</taxon>
        <taxon>Microbacteriaceae</taxon>
        <taxon>Leucobacter</taxon>
    </lineage>
</organism>
<dbReference type="GO" id="GO:0003676">
    <property type="term" value="F:nucleic acid binding"/>
    <property type="evidence" value="ECO:0007669"/>
    <property type="project" value="InterPro"/>
</dbReference>
<keyword evidence="3" id="KW-0808">Transferase</keyword>
<evidence type="ECO:0000313" key="8">
    <source>
        <dbReference type="Proteomes" id="UP000668403"/>
    </source>
</evidence>